<feature type="compositionally biased region" description="Basic and acidic residues" evidence="2">
    <location>
        <begin position="37"/>
        <end position="51"/>
    </location>
</feature>
<feature type="region of interest" description="Disordered" evidence="2">
    <location>
        <begin position="392"/>
        <end position="418"/>
    </location>
</feature>
<feature type="compositionally biased region" description="Basic and acidic residues" evidence="2">
    <location>
        <begin position="82"/>
        <end position="94"/>
    </location>
</feature>
<evidence type="ECO:0000256" key="1">
    <source>
        <dbReference type="SAM" id="Coils"/>
    </source>
</evidence>
<dbReference type="PROSITE" id="PS01159">
    <property type="entry name" value="WW_DOMAIN_1"/>
    <property type="match status" value="1"/>
</dbReference>
<dbReference type="PANTHER" id="PTHR47852">
    <property type="entry name" value="OS06G0298400 PROTEIN"/>
    <property type="match status" value="1"/>
</dbReference>
<comment type="caution">
    <text evidence="4">The sequence shown here is derived from an EMBL/GenBank/DDBJ whole genome shotgun (WGS) entry which is preliminary data.</text>
</comment>
<feature type="domain" description="WW" evidence="3">
    <location>
        <begin position="177"/>
        <end position="211"/>
    </location>
</feature>
<gene>
    <name evidence="4" type="ORF">ZOSMA_132G00030</name>
</gene>
<dbReference type="OMA" id="NHDQQTG"/>
<keyword evidence="5" id="KW-1185">Reference proteome</keyword>
<dbReference type="Proteomes" id="UP000036987">
    <property type="component" value="Unassembled WGS sequence"/>
</dbReference>
<proteinExistence type="predicted"/>
<feature type="compositionally biased region" description="Polar residues" evidence="2">
    <location>
        <begin position="562"/>
        <end position="573"/>
    </location>
</feature>
<feature type="region of interest" description="Disordered" evidence="2">
    <location>
        <begin position="514"/>
        <end position="573"/>
    </location>
</feature>
<organism evidence="4 5">
    <name type="scientific">Zostera marina</name>
    <name type="common">Eelgrass</name>
    <dbReference type="NCBI Taxonomy" id="29655"/>
    <lineage>
        <taxon>Eukaryota</taxon>
        <taxon>Viridiplantae</taxon>
        <taxon>Streptophyta</taxon>
        <taxon>Embryophyta</taxon>
        <taxon>Tracheophyta</taxon>
        <taxon>Spermatophyta</taxon>
        <taxon>Magnoliopsida</taxon>
        <taxon>Liliopsida</taxon>
        <taxon>Zosteraceae</taxon>
        <taxon>Zostera</taxon>
    </lineage>
</organism>
<accession>A0A0K9Q1B0</accession>
<keyword evidence="1" id="KW-0175">Coiled coil</keyword>
<evidence type="ECO:0000313" key="5">
    <source>
        <dbReference type="Proteomes" id="UP000036987"/>
    </source>
</evidence>
<evidence type="ECO:0000259" key="3">
    <source>
        <dbReference type="PROSITE" id="PS50020"/>
    </source>
</evidence>
<dbReference type="PROSITE" id="PS50020">
    <property type="entry name" value="WW_DOMAIN_2"/>
    <property type="match status" value="2"/>
</dbReference>
<dbReference type="EMBL" id="LFYR01000379">
    <property type="protein sequence ID" value="KMZ74230.1"/>
    <property type="molecule type" value="Genomic_DNA"/>
</dbReference>
<evidence type="ECO:0000313" key="4">
    <source>
        <dbReference type="EMBL" id="KMZ74230.1"/>
    </source>
</evidence>
<feature type="region of interest" description="Disordered" evidence="2">
    <location>
        <begin position="713"/>
        <end position="734"/>
    </location>
</feature>
<feature type="coiled-coil region" evidence="1">
    <location>
        <begin position="741"/>
        <end position="784"/>
    </location>
</feature>
<dbReference type="SUPFAM" id="SSF51045">
    <property type="entry name" value="WW domain"/>
    <property type="match status" value="2"/>
</dbReference>
<name>A0A0K9Q1B0_ZOSMR</name>
<dbReference type="STRING" id="29655.A0A0K9Q1B0"/>
<dbReference type="SMART" id="SM00456">
    <property type="entry name" value="WW"/>
    <property type="match status" value="2"/>
</dbReference>
<dbReference type="PANTHER" id="PTHR47852:SF2">
    <property type="entry name" value="WW DOMAIN-CONTAINING PROTEIN"/>
    <property type="match status" value="1"/>
</dbReference>
<feature type="compositionally biased region" description="Acidic residues" evidence="2">
    <location>
        <begin position="537"/>
        <end position="551"/>
    </location>
</feature>
<dbReference type="Gene3D" id="2.20.70.10">
    <property type="match status" value="2"/>
</dbReference>
<feature type="domain" description="WW" evidence="3">
    <location>
        <begin position="844"/>
        <end position="878"/>
    </location>
</feature>
<dbReference type="OrthoDB" id="2367685at2759"/>
<feature type="region of interest" description="Disordered" evidence="2">
    <location>
        <begin position="37"/>
        <end position="68"/>
    </location>
</feature>
<feature type="region of interest" description="Disordered" evidence="2">
    <location>
        <begin position="81"/>
        <end position="102"/>
    </location>
</feature>
<dbReference type="AlphaFoldDB" id="A0A0K9Q1B0"/>
<reference evidence="5" key="1">
    <citation type="journal article" date="2016" name="Nature">
        <title>The genome of the seagrass Zostera marina reveals angiosperm adaptation to the sea.</title>
        <authorList>
            <person name="Olsen J.L."/>
            <person name="Rouze P."/>
            <person name="Verhelst B."/>
            <person name="Lin Y.-C."/>
            <person name="Bayer T."/>
            <person name="Collen J."/>
            <person name="Dattolo E."/>
            <person name="De Paoli E."/>
            <person name="Dittami S."/>
            <person name="Maumus F."/>
            <person name="Michel G."/>
            <person name="Kersting A."/>
            <person name="Lauritano C."/>
            <person name="Lohaus R."/>
            <person name="Toepel M."/>
            <person name="Tonon T."/>
            <person name="Vanneste K."/>
            <person name="Amirebrahimi M."/>
            <person name="Brakel J."/>
            <person name="Bostroem C."/>
            <person name="Chovatia M."/>
            <person name="Grimwood J."/>
            <person name="Jenkins J.W."/>
            <person name="Jueterbock A."/>
            <person name="Mraz A."/>
            <person name="Stam W.T."/>
            <person name="Tice H."/>
            <person name="Bornberg-Bauer E."/>
            <person name="Green P.J."/>
            <person name="Pearson G.A."/>
            <person name="Procaccini G."/>
            <person name="Duarte C.M."/>
            <person name="Schmutz J."/>
            <person name="Reusch T.B.H."/>
            <person name="Van de Peer Y."/>
        </authorList>
    </citation>
    <scope>NUCLEOTIDE SEQUENCE [LARGE SCALE GENOMIC DNA]</scope>
    <source>
        <strain evidence="5">cv. Finnish</strain>
    </source>
</reference>
<sequence length="878" mass="97638">MGRRKERRLAAKTAAGRRVKLDLSFEPSVVVGEVEETLSHAKVGGDHDLGERTGAPTSPSSSDQKQENPLFLLGQYSDDEVENKSGNEESHISEEISSVAVAPRVDEHIDHNKDNQKNSTDAVSGIVKFEVDCMDAEKSIDRRELEKTPIVSSDSFIATDTAMKTSIPDASVLLTIKDANSGWKVVMDDESKRYYFWNTLTGQTSWESPDILLQSVAISSEQMISIEEKNPSNESLKCNSNVSTDNGITNTALEFMNGYATTGYGNAENANVAFDSSQVMQNFTTGNYELCLPQGDEETNLQAAATFHEAPPDIQLDQFVLLCESLLQNLKALKWSEEISKYASEIETRLLDCKALSSFGSSILPFWSHTKTQLDRLEIVIKELIHDNDKFKHQENKSNDDESFSLPASESEATKLDNKTSITLEEMEIRNVGVHENNEKENHKSPLLSESCVPSDNEKIQVNEMAPPEVFEGHFSQDVDMDVEMEVDEEIPTNHPATGNSLCNGSSDVVEKYVESTSPFQSVPSAPSKNLNIPPPPDEEWIPPPPPDDEPVPPLPPEGEQLVSSLPNGEATQGFSYTDQYNLGYSIPTFQYYIPVEAETQGNHYYASTDVTQIAEHQQIQQYYEQPVVSNSYTRVSAEPVIYYHLQNETSAPTIHPESTIGEMGNVLVYPQNGSFGLPTLEASCEVVNATQDAHISTNCQSITAVPKLANTTSTVSAKNPSKGPSKKKKPTVVAPTFRSNKKVSNLVDKWNAAKELLQENEEEDESDNAYEALEKKRQKEIEEWRAQQIASGEALDNANFLPLGSDWRKRIKRKRTRLNAEPTSMPLEEDVNDKKPDLVELSKGLPSAWKVYLDESSNEVYYGNLYTSETTWTRPTS</sequence>
<evidence type="ECO:0000256" key="2">
    <source>
        <dbReference type="SAM" id="MobiDB-lite"/>
    </source>
</evidence>
<dbReference type="Pfam" id="PF00397">
    <property type="entry name" value="WW"/>
    <property type="match status" value="2"/>
</dbReference>
<dbReference type="InterPro" id="IPR036020">
    <property type="entry name" value="WW_dom_sf"/>
</dbReference>
<dbReference type="InterPro" id="IPR001202">
    <property type="entry name" value="WW_dom"/>
</dbReference>
<dbReference type="CDD" id="cd00201">
    <property type="entry name" value="WW"/>
    <property type="match status" value="2"/>
</dbReference>
<feature type="compositionally biased region" description="Polar residues" evidence="2">
    <location>
        <begin position="515"/>
        <end position="531"/>
    </location>
</feature>
<protein>
    <recommendedName>
        <fullName evidence="3">WW domain-containing protein</fullName>
    </recommendedName>
</protein>